<dbReference type="PANTHER" id="PTHR39217">
    <property type="match status" value="1"/>
</dbReference>
<dbReference type="GO" id="GO:0004363">
    <property type="term" value="F:glutathione synthase activity"/>
    <property type="evidence" value="ECO:0007669"/>
    <property type="project" value="InterPro"/>
</dbReference>
<dbReference type="PANTHER" id="PTHR39217:SF1">
    <property type="entry name" value="GLUTATHIONE SYNTHETASE"/>
    <property type="match status" value="1"/>
</dbReference>
<evidence type="ECO:0000313" key="3">
    <source>
        <dbReference type="Proteomes" id="UP000515292"/>
    </source>
</evidence>
<dbReference type="SUPFAM" id="SSF56059">
    <property type="entry name" value="Glutathione synthetase ATP-binding domain-like"/>
    <property type="match status" value="1"/>
</dbReference>
<keyword evidence="3" id="KW-1185">Reference proteome</keyword>
<evidence type="ECO:0000313" key="2">
    <source>
        <dbReference type="EMBL" id="QMW24362.1"/>
    </source>
</evidence>
<protein>
    <recommendedName>
        <fullName evidence="1">Prokaryotic glutathione synthetase ATP-binding domain-containing protein</fullName>
    </recommendedName>
</protein>
<dbReference type="Gene3D" id="3.30.470.20">
    <property type="entry name" value="ATP-grasp fold, B domain"/>
    <property type="match status" value="1"/>
</dbReference>
<dbReference type="InterPro" id="IPR004218">
    <property type="entry name" value="GSHS_ATP-bd"/>
</dbReference>
<reference evidence="2 3" key="1">
    <citation type="submission" date="2020-07" db="EMBL/GenBank/DDBJ databases">
        <title>Complete genome sequence for Sandaracinobacter sp. M6.</title>
        <authorList>
            <person name="Tang Y."/>
            <person name="Liu Q."/>
            <person name="Guo Z."/>
            <person name="Lei P."/>
            <person name="Huang B."/>
        </authorList>
    </citation>
    <scope>NUCLEOTIDE SEQUENCE [LARGE SCALE GENOMIC DNA]</scope>
    <source>
        <strain evidence="2 3">M6</strain>
    </source>
</reference>
<evidence type="ECO:0000259" key="1">
    <source>
        <dbReference type="Pfam" id="PF02955"/>
    </source>
</evidence>
<dbReference type="Proteomes" id="UP000515292">
    <property type="component" value="Chromosome"/>
</dbReference>
<dbReference type="AlphaFoldDB" id="A0A7G5ILX0"/>
<name>A0A7G5ILX0_9SPHN</name>
<sequence>MTVILVTARVLPHDDDEAGLLLAALRARGVACRVAAWDDGAARWDDAALILLKSPWNYADALTDFMAWGRGLQAPVLNPWALVEWNVHKRYLAGMAGAVPTRVVARGEAAALRAADGDAAGRVVVKPAVGAGARGAMLGRWDDPAVVAHLAALLQRGDALVQPFVADVAAGEVSLLYFDGVFSHAVRKVPADGDYRVQVQYGGVVERHAPSPAELALGAAALAACPLAPLYARVDMVGATPLLMELEVIEPELFLFEDEGAAERLADAIVRRL</sequence>
<accession>A0A7G5ILX0</accession>
<dbReference type="KEGG" id="sand:H3309_07895"/>
<feature type="domain" description="Prokaryotic glutathione synthetase ATP-binding" evidence="1">
    <location>
        <begin position="99"/>
        <end position="217"/>
    </location>
</feature>
<dbReference type="InterPro" id="IPR053191">
    <property type="entry name" value="DcsG_Biosynth_Enzyme"/>
</dbReference>
<gene>
    <name evidence="2" type="ORF">H3309_07895</name>
</gene>
<dbReference type="GO" id="GO:0005524">
    <property type="term" value="F:ATP binding"/>
    <property type="evidence" value="ECO:0007669"/>
    <property type="project" value="InterPro"/>
</dbReference>
<dbReference type="EMBL" id="CP059851">
    <property type="protein sequence ID" value="QMW24362.1"/>
    <property type="molecule type" value="Genomic_DNA"/>
</dbReference>
<dbReference type="RefSeq" id="WP_182298210.1">
    <property type="nucleotide sequence ID" value="NZ_CP059851.1"/>
</dbReference>
<organism evidence="2 3">
    <name type="scientific">Sandaracinobacteroides saxicola</name>
    <dbReference type="NCBI Taxonomy" id="2759707"/>
    <lineage>
        <taxon>Bacteria</taxon>
        <taxon>Pseudomonadati</taxon>
        <taxon>Pseudomonadota</taxon>
        <taxon>Alphaproteobacteria</taxon>
        <taxon>Sphingomonadales</taxon>
        <taxon>Sphingosinicellaceae</taxon>
        <taxon>Sandaracinobacteroides</taxon>
    </lineage>
</organism>
<proteinExistence type="predicted"/>
<dbReference type="Pfam" id="PF02955">
    <property type="entry name" value="GSH-S_ATP"/>
    <property type="match status" value="1"/>
</dbReference>